<dbReference type="EMBL" id="CP158587">
    <property type="protein sequence ID" value="XCA34520.1"/>
    <property type="molecule type" value="Genomic_DNA"/>
</dbReference>
<evidence type="ECO:0000313" key="2">
    <source>
        <dbReference type="EMBL" id="XCA34520.1"/>
    </source>
</evidence>
<accession>A0AAU7YP27</accession>
<protein>
    <recommendedName>
        <fullName evidence="3">Phage related protein</fullName>
    </recommendedName>
</protein>
<keyword evidence="1" id="KW-1133">Transmembrane helix</keyword>
<keyword evidence="1" id="KW-0472">Membrane</keyword>
<keyword evidence="1" id="KW-0812">Transmembrane</keyword>
<reference evidence="2" key="1">
    <citation type="submission" date="2024-06" db="EMBL/GenBank/DDBJ databases">
        <title>Genome assembly of the Oeneis chryxus ivallda.</title>
        <authorList>
            <person name="MacDonald Z."/>
            <person name="Shaffer H.B."/>
            <person name="Gillespie T."/>
            <person name="Marimuthu M.P.A."/>
            <person name="Nguyen O."/>
            <person name="Fairbairn C.W."/>
            <person name="Seligmann W.E."/>
            <person name="Escalona M."/>
            <person name="Miller C."/>
            <person name="Toffelmier E."/>
        </authorList>
    </citation>
    <scope>NUCLEOTIDE SEQUENCE</scope>
    <source>
        <strain evidence="2">CCGP_102_HBS-TG_Oc004</strain>
    </source>
</reference>
<feature type="transmembrane region" description="Helical" evidence="1">
    <location>
        <begin position="6"/>
        <end position="25"/>
    </location>
</feature>
<evidence type="ECO:0000256" key="1">
    <source>
        <dbReference type="SAM" id="Phobius"/>
    </source>
</evidence>
<dbReference type="AlphaFoldDB" id="A0AAU7YP27"/>
<evidence type="ECO:0008006" key="3">
    <source>
        <dbReference type="Google" id="ProtNLM"/>
    </source>
</evidence>
<proteinExistence type="predicted"/>
<organism evidence="2">
    <name type="scientific">Wolbachia endosymbiont of Oeneis ivallda</name>
    <dbReference type="NCBI Taxonomy" id="3171168"/>
    <lineage>
        <taxon>Bacteria</taxon>
        <taxon>Pseudomonadati</taxon>
        <taxon>Pseudomonadota</taxon>
        <taxon>Alphaproteobacteria</taxon>
        <taxon>Rickettsiales</taxon>
        <taxon>Anaplasmataceae</taxon>
        <taxon>Wolbachieae</taxon>
        <taxon>Wolbachia</taxon>
    </lineage>
</organism>
<sequence length="75" mass="8838">MQNQKIPITVIITLLIQTVAFIWWLSKLDSRVQFHDKLIEYGLMEKVLVLEERVKNLSEELDEFKLHVLSGKIKS</sequence>
<name>A0AAU7YP27_9RICK</name>
<gene>
    <name evidence="2" type="ORF">ABS861_03850</name>
</gene>